<evidence type="ECO:0000313" key="9">
    <source>
        <dbReference type="Proteomes" id="UP001465153"/>
    </source>
</evidence>
<evidence type="ECO:0000256" key="6">
    <source>
        <dbReference type="PROSITE-ProRule" id="PRU00433"/>
    </source>
</evidence>
<dbReference type="SUPFAM" id="SSF46626">
    <property type="entry name" value="Cytochrome c"/>
    <property type="match status" value="1"/>
</dbReference>
<evidence type="ECO:0000256" key="4">
    <source>
        <dbReference type="ARBA" id="ARBA00022982"/>
    </source>
</evidence>
<evidence type="ECO:0000256" key="3">
    <source>
        <dbReference type="ARBA" id="ARBA00022723"/>
    </source>
</evidence>
<keyword evidence="2 6" id="KW-0349">Heme</keyword>
<dbReference type="PANTHER" id="PTHR11961">
    <property type="entry name" value="CYTOCHROME C"/>
    <property type="match status" value="1"/>
</dbReference>
<evidence type="ECO:0000256" key="2">
    <source>
        <dbReference type="ARBA" id="ARBA00022617"/>
    </source>
</evidence>
<dbReference type="Proteomes" id="UP001465153">
    <property type="component" value="Unassembled WGS sequence"/>
</dbReference>
<keyword evidence="9" id="KW-1185">Reference proteome</keyword>
<keyword evidence="5 6" id="KW-0408">Iron</keyword>
<proteinExistence type="predicted"/>
<gene>
    <name evidence="8" type="ORF">NBRC116591_39310</name>
</gene>
<dbReference type="PRINTS" id="PR00604">
    <property type="entry name" value="CYTCHRMECIAB"/>
</dbReference>
<evidence type="ECO:0000256" key="5">
    <source>
        <dbReference type="ARBA" id="ARBA00023004"/>
    </source>
</evidence>
<dbReference type="PROSITE" id="PS51007">
    <property type="entry name" value="CYTC"/>
    <property type="match status" value="1"/>
</dbReference>
<keyword evidence="3 6" id="KW-0479">Metal-binding</keyword>
<sequence length="127" mass="14173">MITRYLAITLVALVNSTIAGENQDVSVGEQLYVQCTGCHSPSYHRTGPKHCNIVGKQAATAKGFDYTEALKNSGIIWNFDSLDLFLKNPIKMVPGTSMGFIGMNQKQQRHELIRFLQTLDNNNPRCQ</sequence>
<accession>A0ABQ0AEN5</accession>
<name>A0ABQ0AEN5_9GAMM</name>
<dbReference type="RefSeq" id="WP_353304458.1">
    <property type="nucleotide sequence ID" value="NZ_BAABWN010000019.1"/>
</dbReference>
<keyword evidence="4" id="KW-0249">Electron transport</keyword>
<dbReference type="InterPro" id="IPR036909">
    <property type="entry name" value="Cyt_c-like_dom_sf"/>
</dbReference>
<organism evidence="8 9">
    <name type="scientific">Sessilibacter corallicola</name>
    <dbReference type="NCBI Taxonomy" id="2904075"/>
    <lineage>
        <taxon>Bacteria</taxon>
        <taxon>Pseudomonadati</taxon>
        <taxon>Pseudomonadota</taxon>
        <taxon>Gammaproteobacteria</taxon>
        <taxon>Cellvibrionales</taxon>
        <taxon>Cellvibrionaceae</taxon>
        <taxon>Sessilibacter</taxon>
    </lineage>
</organism>
<protein>
    <submittedName>
        <fullName evidence="8">C-type cytochrome</fullName>
    </submittedName>
</protein>
<dbReference type="InterPro" id="IPR002327">
    <property type="entry name" value="Cyt_c_1A/1B"/>
</dbReference>
<evidence type="ECO:0000256" key="1">
    <source>
        <dbReference type="ARBA" id="ARBA00022448"/>
    </source>
</evidence>
<keyword evidence="1" id="KW-0813">Transport</keyword>
<dbReference type="EMBL" id="BAABWN010000019">
    <property type="protein sequence ID" value="GAA6170118.1"/>
    <property type="molecule type" value="Genomic_DNA"/>
</dbReference>
<evidence type="ECO:0000259" key="7">
    <source>
        <dbReference type="PROSITE" id="PS51007"/>
    </source>
</evidence>
<dbReference type="InterPro" id="IPR009056">
    <property type="entry name" value="Cyt_c-like_dom"/>
</dbReference>
<reference evidence="8 9" key="1">
    <citation type="submission" date="2024-04" db="EMBL/GenBank/DDBJ databases">
        <title>Draft genome sequence of Sessilibacter corallicola NBRC 116591.</title>
        <authorList>
            <person name="Miyakawa T."/>
            <person name="Kusuya Y."/>
            <person name="Miura T."/>
        </authorList>
    </citation>
    <scope>NUCLEOTIDE SEQUENCE [LARGE SCALE GENOMIC DNA]</scope>
    <source>
        <strain evidence="8 9">KU-00831-HH</strain>
    </source>
</reference>
<dbReference type="Gene3D" id="1.10.760.10">
    <property type="entry name" value="Cytochrome c-like domain"/>
    <property type="match status" value="1"/>
</dbReference>
<comment type="caution">
    <text evidence="8">The sequence shown here is derived from an EMBL/GenBank/DDBJ whole genome shotgun (WGS) entry which is preliminary data.</text>
</comment>
<feature type="domain" description="Cytochrome c" evidence="7">
    <location>
        <begin position="23"/>
        <end position="120"/>
    </location>
</feature>
<evidence type="ECO:0000313" key="8">
    <source>
        <dbReference type="EMBL" id="GAA6170118.1"/>
    </source>
</evidence>